<dbReference type="EMBL" id="JBJQND010000001">
    <property type="protein sequence ID" value="KAL3890081.1"/>
    <property type="molecule type" value="Genomic_DNA"/>
</dbReference>
<gene>
    <name evidence="2" type="ORF">ACJMK2_002377</name>
</gene>
<dbReference type="Proteomes" id="UP001634394">
    <property type="component" value="Unassembled WGS sequence"/>
</dbReference>
<feature type="chain" id="PRO_5044783308" description="Secreted protein" evidence="1">
    <location>
        <begin position="22"/>
        <end position="65"/>
    </location>
</feature>
<sequence>MLHRIKLRSVVSIIFFKICDATLFDNLAMTDFVQMEGGVLKTGDNQLQEECGQCFHNKTGWWPCL</sequence>
<evidence type="ECO:0008006" key="4">
    <source>
        <dbReference type="Google" id="ProtNLM"/>
    </source>
</evidence>
<dbReference type="AlphaFoldDB" id="A0ABD3XWR3"/>
<comment type="caution">
    <text evidence="2">The sequence shown here is derived from an EMBL/GenBank/DDBJ whole genome shotgun (WGS) entry which is preliminary data.</text>
</comment>
<protein>
    <recommendedName>
        <fullName evidence="4">Secreted protein</fullName>
    </recommendedName>
</protein>
<evidence type="ECO:0000313" key="2">
    <source>
        <dbReference type="EMBL" id="KAL3890081.1"/>
    </source>
</evidence>
<evidence type="ECO:0000256" key="1">
    <source>
        <dbReference type="SAM" id="SignalP"/>
    </source>
</evidence>
<organism evidence="2 3">
    <name type="scientific">Sinanodonta woodiana</name>
    <name type="common">Chinese pond mussel</name>
    <name type="synonym">Anodonta woodiana</name>
    <dbReference type="NCBI Taxonomy" id="1069815"/>
    <lineage>
        <taxon>Eukaryota</taxon>
        <taxon>Metazoa</taxon>
        <taxon>Spiralia</taxon>
        <taxon>Lophotrochozoa</taxon>
        <taxon>Mollusca</taxon>
        <taxon>Bivalvia</taxon>
        <taxon>Autobranchia</taxon>
        <taxon>Heteroconchia</taxon>
        <taxon>Palaeoheterodonta</taxon>
        <taxon>Unionida</taxon>
        <taxon>Unionoidea</taxon>
        <taxon>Unionidae</taxon>
        <taxon>Unioninae</taxon>
        <taxon>Sinanodonta</taxon>
    </lineage>
</organism>
<accession>A0ABD3XWR3</accession>
<keyword evidence="3" id="KW-1185">Reference proteome</keyword>
<evidence type="ECO:0000313" key="3">
    <source>
        <dbReference type="Proteomes" id="UP001634394"/>
    </source>
</evidence>
<reference evidence="2 3" key="1">
    <citation type="submission" date="2024-11" db="EMBL/GenBank/DDBJ databases">
        <title>Chromosome-level genome assembly of the freshwater bivalve Anodonta woodiana.</title>
        <authorList>
            <person name="Chen X."/>
        </authorList>
    </citation>
    <scope>NUCLEOTIDE SEQUENCE [LARGE SCALE GENOMIC DNA]</scope>
    <source>
        <strain evidence="2">MN2024</strain>
        <tissue evidence="2">Gills</tissue>
    </source>
</reference>
<name>A0ABD3XWR3_SINWO</name>
<keyword evidence="1" id="KW-0732">Signal</keyword>
<feature type="signal peptide" evidence="1">
    <location>
        <begin position="1"/>
        <end position="21"/>
    </location>
</feature>
<proteinExistence type="predicted"/>